<dbReference type="Proteomes" id="UP000571817">
    <property type="component" value="Unassembled WGS sequence"/>
</dbReference>
<dbReference type="InterPro" id="IPR002931">
    <property type="entry name" value="Transglutaminase-like"/>
</dbReference>
<dbReference type="RefSeq" id="WP_179480803.1">
    <property type="nucleotide sequence ID" value="NZ_JACCFW010000001.1"/>
</dbReference>
<dbReference type="Gene3D" id="3.10.620.30">
    <property type="match status" value="1"/>
</dbReference>
<feature type="domain" description="Transglutaminase-like" evidence="2">
    <location>
        <begin position="182"/>
        <end position="258"/>
    </location>
</feature>
<accession>A0A853DJ10</accession>
<feature type="compositionally biased region" description="Basic and acidic residues" evidence="1">
    <location>
        <begin position="478"/>
        <end position="496"/>
    </location>
</feature>
<dbReference type="PANTHER" id="PTHR33490">
    <property type="entry name" value="BLR5614 PROTEIN-RELATED"/>
    <property type="match status" value="1"/>
</dbReference>
<gene>
    <name evidence="3" type="ORF">HNR15_001673</name>
</gene>
<dbReference type="AlphaFoldDB" id="A0A853DJ10"/>
<evidence type="ECO:0000313" key="3">
    <source>
        <dbReference type="EMBL" id="NYJ74710.1"/>
    </source>
</evidence>
<proteinExistence type="predicted"/>
<dbReference type="SMART" id="SM00460">
    <property type="entry name" value="TGc"/>
    <property type="match status" value="1"/>
</dbReference>
<dbReference type="InterPro" id="IPR013589">
    <property type="entry name" value="Bac_transglu_N"/>
</dbReference>
<organism evidence="3 4">
    <name type="scientific">Allobranchiibius huperziae</name>
    <dbReference type="NCBI Taxonomy" id="1874116"/>
    <lineage>
        <taxon>Bacteria</taxon>
        <taxon>Bacillati</taxon>
        <taxon>Actinomycetota</taxon>
        <taxon>Actinomycetes</taxon>
        <taxon>Micrococcales</taxon>
        <taxon>Dermacoccaceae</taxon>
        <taxon>Allobranchiibius</taxon>
    </lineage>
</organism>
<dbReference type="Pfam" id="PF09899">
    <property type="entry name" value="DUF2126"/>
    <property type="match status" value="1"/>
</dbReference>
<protein>
    <submittedName>
        <fullName evidence="3">Uncharacterized protein (DUF2126 family)</fullName>
    </submittedName>
</protein>
<name>A0A853DJ10_9MICO</name>
<evidence type="ECO:0000256" key="1">
    <source>
        <dbReference type="SAM" id="MobiDB-lite"/>
    </source>
</evidence>
<reference evidence="3 4" key="1">
    <citation type="submission" date="2020-07" db="EMBL/GenBank/DDBJ databases">
        <title>Sequencing the genomes of 1000 actinobacteria strains.</title>
        <authorList>
            <person name="Klenk H.-P."/>
        </authorList>
    </citation>
    <scope>NUCLEOTIDE SEQUENCE [LARGE SCALE GENOMIC DNA]</scope>
    <source>
        <strain evidence="3 4">DSM 29531</strain>
    </source>
</reference>
<keyword evidence="4" id="KW-1185">Reference proteome</keyword>
<feature type="region of interest" description="Disordered" evidence="1">
    <location>
        <begin position="476"/>
        <end position="496"/>
    </location>
</feature>
<evidence type="ECO:0000259" key="2">
    <source>
        <dbReference type="SMART" id="SM00460"/>
    </source>
</evidence>
<dbReference type="Pfam" id="PF01841">
    <property type="entry name" value="Transglut_core"/>
    <property type="match status" value="1"/>
</dbReference>
<evidence type="ECO:0000313" key="4">
    <source>
        <dbReference type="Proteomes" id="UP000571817"/>
    </source>
</evidence>
<dbReference type="Pfam" id="PF08379">
    <property type="entry name" value="Bact_transglu_N"/>
    <property type="match status" value="1"/>
</dbReference>
<dbReference type="InterPro" id="IPR038765">
    <property type="entry name" value="Papain-like_cys_pep_sf"/>
</dbReference>
<comment type="caution">
    <text evidence="3">The sequence shown here is derived from an EMBL/GenBank/DDBJ whole genome shotgun (WGS) entry which is preliminary data.</text>
</comment>
<dbReference type="PANTHER" id="PTHR33490:SF1">
    <property type="entry name" value="SLL1233 PROTEIN"/>
    <property type="match status" value="1"/>
</dbReference>
<dbReference type="EMBL" id="JACCFW010000001">
    <property type="protein sequence ID" value="NYJ74710.1"/>
    <property type="molecule type" value="Genomic_DNA"/>
</dbReference>
<dbReference type="SUPFAM" id="SSF54001">
    <property type="entry name" value="Cysteine proteinases"/>
    <property type="match status" value="1"/>
</dbReference>
<sequence length="1129" mass="123435">MTIRVALQHRTTYTFDRPVTVHPHTVRLRPAPHSRTPITAYSLTVSPRDHFLNWQQDAFGNYLGRLVFPEKVGELDIIVDLVADMTVINPFDFFVEDYAETYPFAYPPELQADLEPYLRPVDDGATGAGPGPLVRQWVQDKVEQPAGGTRIVDFLVGINQRVRDDVAYSVRLETGVQQPDETLQKHLGSCRDSAWLLVSVLRQLGLAARFVSGYLVQLTADQAAIGGPSGPTQDFTDLHAWAEVYIPGAGWVGLDATSGLFAGEGHIPLCATPHPSSAAPISGATDFTGVEFSFSNSVTRVFEDPRVTKPYSEAQWQGVQALGTHVDDLLTEGDVRLTMGGEPTFVSVGDTSDPQWETAADGAEKRELATQLADKLRARWAPEGLTHHGQGKWYPGEPLPRWQIGLLWRRDGEPLWRDQSLLDDPWSTPRVETGSTAAGESVRALALAIAARLGVPAEVTRAAYEDPLNELLTQARAPRGERPDERVTPEARTEQRERELAAVDASAGMPAGWVVPIFSDPDGDGWATAHWRTRRERLFLMPGTSPLGLRLPLASVAWTEAPYVPDQSPFAARGPLQSIDPVTASDDVPPAPVRDIEDSPRTALAVEERDGHVFVFLPPCDDFEHGVSLLAAIEGAAAATGVAVVLEGYPPPGDGRVETLSVTPDPGVIEVNLQPTSSWPELVHLTESLDDDARHSRLATGKFDLDGTHTGTGGGNHITLGGATPAESPMLRRPDLLRSMITFWQHHPALSYVFSGRFIGPTSQSPRVDEGRAETLYELEIAFAELERVTSEPMQQGKDSLPWLTDRLLRHLLTDITGNTHRSEFCIDKLYSPDSDRGRLGLLEMRGFEMPPHPRMALVQALLVRTLVARFWAKPYAAPLIPWGTRLHDRFLLPAFAAADLRDVIDDLNAFLRESGSDTPLFDPAWVGPFHEFRFPRLGEVDVAGVHLELRQALEPWNVLGEEVGLGGTSRYVDSSVERVQVSATGLLPERHVVTCNGVPMPLLPVPGTSGQVAGGVRYRAWAPPSALHPTIGVHSPLVFDLVDRWNDRSLGGFTYHVTHPGGRSYEHYPVNAAEAETRRGSRFEAAGHTAGPVDTSAWPATASTAYASVDYPATLDLRRFSAGHKATS</sequence>
<dbReference type="InterPro" id="IPR018667">
    <property type="entry name" value="DUF2126"/>
</dbReference>
<feature type="region of interest" description="Disordered" evidence="1">
    <location>
        <begin position="704"/>
        <end position="727"/>
    </location>
</feature>